<proteinExistence type="predicted"/>
<keyword evidence="3" id="KW-1185">Reference proteome</keyword>
<evidence type="ECO:0000313" key="3">
    <source>
        <dbReference type="Proteomes" id="UP000030889"/>
    </source>
</evidence>
<dbReference type="InterPro" id="IPR029063">
    <property type="entry name" value="SAM-dependent_MTases_sf"/>
</dbReference>
<reference evidence="2 3" key="1">
    <citation type="submission" date="2014-09" db="EMBL/GenBank/DDBJ databases">
        <title>Alistipes sp. 627, sp. nov., a novel member of the family Rikenellaceae isolated from human faeces.</title>
        <authorList>
            <person name="Shkoporov A.N."/>
            <person name="Chaplin A.V."/>
            <person name="Motuzova O.V."/>
            <person name="Kafarskaia L.I."/>
            <person name="Khokhlova E.V."/>
            <person name="Efimov B.A."/>
        </authorList>
    </citation>
    <scope>NUCLEOTIDE SEQUENCE [LARGE SCALE GENOMIC DNA]</scope>
    <source>
        <strain evidence="2 3">627</strain>
    </source>
</reference>
<dbReference type="CDD" id="cd02440">
    <property type="entry name" value="AdoMet_MTases"/>
    <property type="match status" value="1"/>
</dbReference>
<dbReference type="Gene3D" id="3.40.50.150">
    <property type="entry name" value="Vaccinia Virus protein VP39"/>
    <property type="match status" value="1"/>
</dbReference>
<dbReference type="InterPro" id="IPR041497">
    <property type="entry name" value="Thump-like"/>
</dbReference>
<dbReference type="RefSeq" id="WP_035472778.1">
    <property type="nucleotide sequence ID" value="NZ_JRGF01000005.1"/>
</dbReference>
<feature type="domain" description="THUMP-like" evidence="1">
    <location>
        <begin position="322"/>
        <end position="384"/>
    </location>
</feature>
<dbReference type="Pfam" id="PF18096">
    <property type="entry name" value="Thump_like"/>
    <property type="match status" value="1"/>
</dbReference>
<dbReference type="Pfam" id="PF03602">
    <property type="entry name" value="Cons_hypoth95"/>
    <property type="match status" value="1"/>
</dbReference>
<name>A0ABR4YIY5_9BACT</name>
<comment type="caution">
    <text evidence="2">The sequence shown here is derived from an EMBL/GenBank/DDBJ whole genome shotgun (WGS) entry which is preliminary data.</text>
</comment>
<dbReference type="SUPFAM" id="SSF53335">
    <property type="entry name" value="S-adenosyl-L-methionine-dependent methyltransferases"/>
    <property type="match status" value="1"/>
</dbReference>
<sequence>MTTEDILLLDTPLLRQLTEENIGRDPNAVALDKRIAHAGLVATQVKYLQRARRKLPSYYEARAILPPLAFEQSSSEAAATRKSWRGDVCIDLTCGLGVDSFHLSRRFARVIAVERDAALARAAEINFRRLGADNITVVCTAAEEFLNKFAAADGRADLIYADPDRRSAAGRKLVLPEDCSPDILQLLPLLKQLSKRTAVKLSPLFDVAECFRLFGTGCNVEVFSLGGECKEVTVEMSDTDTEGSLGAAIAGRGRWSYPYPVSASATTAGFAPPYRYTVIPDAALRKARLTARYAAEEMPQAFAVPGDSYLFTNTLPAGAIPGKVFEVERMERFDPSCLKRELRRRGIRSADLYTHGFPLAAPELARRLGIREGGSVRLAFTAVGPTLWVIELKEVIL</sequence>
<gene>
    <name evidence="2" type="ORF">LG35_04835</name>
</gene>
<accession>A0ABR4YIY5</accession>
<evidence type="ECO:0000313" key="2">
    <source>
        <dbReference type="EMBL" id="KHE42229.1"/>
    </source>
</evidence>
<dbReference type="Proteomes" id="UP000030889">
    <property type="component" value="Unassembled WGS sequence"/>
</dbReference>
<organism evidence="2 3">
    <name type="scientific">Alistipes inops</name>
    <dbReference type="NCBI Taxonomy" id="1501391"/>
    <lineage>
        <taxon>Bacteria</taxon>
        <taxon>Pseudomonadati</taxon>
        <taxon>Bacteroidota</taxon>
        <taxon>Bacteroidia</taxon>
        <taxon>Bacteroidales</taxon>
        <taxon>Rikenellaceae</taxon>
        <taxon>Alistipes</taxon>
    </lineage>
</organism>
<dbReference type="EMBL" id="JRGF01000005">
    <property type="protein sequence ID" value="KHE42229.1"/>
    <property type="molecule type" value="Genomic_DNA"/>
</dbReference>
<dbReference type="PANTHER" id="PTHR14741:SF32">
    <property type="entry name" value="TRIMETHYLGUANOSINE SYNTHASE"/>
    <property type="match status" value="1"/>
</dbReference>
<dbReference type="PANTHER" id="PTHR14741">
    <property type="entry name" value="S-ADENOSYLMETHIONINE-DEPENDENT METHYLTRANSFERASE RELATED"/>
    <property type="match status" value="1"/>
</dbReference>
<evidence type="ECO:0000259" key="1">
    <source>
        <dbReference type="Pfam" id="PF18096"/>
    </source>
</evidence>
<protein>
    <recommendedName>
        <fullName evidence="1">THUMP-like domain-containing protein</fullName>
    </recommendedName>
</protein>